<evidence type="ECO:0000256" key="1">
    <source>
        <dbReference type="SAM" id="SignalP"/>
    </source>
</evidence>
<sequence>MKIIILTFFALMISGTMQSQNIEKFINVHDSPNEHFGTKDIPTYILQKMLGHYKYDSSNGEPYVKLNKGNKGFFQMHGTPVYPIEYWMEVNEQGEPLMRKGEDNPNFQIVLILKYGANSESEGGFWNGKYSRIPIAFDMINKKANIFSERYKDF</sequence>
<comment type="caution">
    <text evidence="2">The sequence shown here is derived from an EMBL/GenBank/DDBJ whole genome shotgun (WGS) entry which is preliminary data.</text>
</comment>
<dbReference type="RefSeq" id="WP_133711698.1">
    <property type="nucleotide sequence ID" value="NZ_SOAG01000003.1"/>
</dbReference>
<keyword evidence="1" id="KW-0732">Signal</keyword>
<feature type="signal peptide" evidence="1">
    <location>
        <begin position="1"/>
        <end position="19"/>
    </location>
</feature>
<reference evidence="2 3" key="1">
    <citation type="submission" date="2019-03" db="EMBL/GenBank/DDBJ databases">
        <title>Genomic Encyclopedia of Archaeal and Bacterial Type Strains, Phase II (KMG-II): from individual species to whole genera.</title>
        <authorList>
            <person name="Goeker M."/>
        </authorList>
    </citation>
    <scope>NUCLEOTIDE SEQUENCE [LARGE SCALE GENOMIC DNA]</scope>
    <source>
        <strain evidence="2 3">DSM 28213</strain>
    </source>
</reference>
<name>A0A4R7FCW1_9FLAO</name>
<organism evidence="2 3">
    <name type="scientific">Myroides indicus</name>
    <dbReference type="NCBI Taxonomy" id="1323422"/>
    <lineage>
        <taxon>Bacteria</taxon>
        <taxon>Pseudomonadati</taxon>
        <taxon>Bacteroidota</taxon>
        <taxon>Flavobacteriia</taxon>
        <taxon>Flavobacteriales</taxon>
        <taxon>Flavobacteriaceae</taxon>
        <taxon>Myroides</taxon>
    </lineage>
</organism>
<protein>
    <submittedName>
        <fullName evidence="2">Uncharacterized protein</fullName>
    </submittedName>
</protein>
<accession>A0A4R7FCW1</accession>
<dbReference type="EMBL" id="SOAG01000003">
    <property type="protein sequence ID" value="TDS65093.1"/>
    <property type="molecule type" value="Genomic_DNA"/>
</dbReference>
<dbReference type="Proteomes" id="UP000295215">
    <property type="component" value="Unassembled WGS sequence"/>
</dbReference>
<gene>
    <name evidence="2" type="ORF">C8P70_103115</name>
</gene>
<keyword evidence="3" id="KW-1185">Reference proteome</keyword>
<feature type="chain" id="PRO_5020803606" evidence="1">
    <location>
        <begin position="20"/>
        <end position="154"/>
    </location>
</feature>
<dbReference type="OrthoDB" id="795889at2"/>
<evidence type="ECO:0000313" key="2">
    <source>
        <dbReference type="EMBL" id="TDS65093.1"/>
    </source>
</evidence>
<evidence type="ECO:0000313" key="3">
    <source>
        <dbReference type="Proteomes" id="UP000295215"/>
    </source>
</evidence>
<dbReference type="AlphaFoldDB" id="A0A4R7FCW1"/>
<proteinExistence type="predicted"/>